<organism evidence="1 2">
    <name type="scientific">Paracoccidioides brasiliensis</name>
    <dbReference type="NCBI Taxonomy" id="121759"/>
    <lineage>
        <taxon>Eukaryota</taxon>
        <taxon>Fungi</taxon>
        <taxon>Dikarya</taxon>
        <taxon>Ascomycota</taxon>
        <taxon>Pezizomycotina</taxon>
        <taxon>Eurotiomycetes</taxon>
        <taxon>Eurotiomycetidae</taxon>
        <taxon>Onygenales</taxon>
        <taxon>Ajellomycetaceae</taxon>
        <taxon>Paracoccidioides</taxon>
    </lineage>
</organism>
<name>A0A1D2J512_PARBR</name>
<dbReference type="EMBL" id="LZYO01000503">
    <property type="protein sequence ID" value="ODH13373.1"/>
    <property type="molecule type" value="Genomic_DNA"/>
</dbReference>
<dbReference type="Proteomes" id="UP000242814">
    <property type="component" value="Unassembled WGS sequence"/>
</dbReference>
<comment type="caution">
    <text evidence="1">The sequence shown here is derived from an EMBL/GenBank/DDBJ whole genome shotgun (WGS) entry which is preliminary data.</text>
</comment>
<evidence type="ECO:0000313" key="2">
    <source>
        <dbReference type="Proteomes" id="UP000242814"/>
    </source>
</evidence>
<accession>A0A1D2J512</accession>
<sequence>MKESITLAKGQALILATISKTNTAAVQNPRRILDPIIVPVVSNRVVIGRLRRSWVIRISIIPEGHGVAILSHPIGRLNCNLRNVIGRFNHKHCQ</sequence>
<dbReference type="VEuPathDB" id="FungiDB:PADG_12243"/>
<dbReference type="AlphaFoldDB" id="A0A1D2J512"/>
<protein>
    <submittedName>
        <fullName evidence="1">Uncharacterized protein</fullName>
    </submittedName>
</protein>
<proteinExistence type="predicted"/>
<reference evidence="1 2" key="1">
    <citation type="submission" date="2016-06" db="EMBL/GenBank/DDBJ databases">
        <authorList>
            <person name="Kjaerup R.B."/>
            <person name="Dalgaard T.S."/>
            <person name="Juul-Madsen H.R."/>
        </authorList>
    </citation>
    <scope>NUCLEOTIDE SEQUENCE [LARGE SCALE GENOMIC DNA]</scope>
    <source>
        <strain evidence="1 2">Pb300</strain>
    </source>
</reference>
<evidence type="ECO:0000313" key="1">
    <source>
        <dbReference type="EMBL" id="ODH13373.1"/>
    </source>
</evidence>
<gene>
    <name evidence="1" type="ORF">ACO22_07323</name>
</gene>